<organism evidence="1 2">
    <name type="scientific">Bacteroides thetaiotaomicron</name>
    <dbReference type="NCBI Taxonomy" id="818"/>
    <lineage>
        <taxon>Bacteria</taxon>
        <taxon>Pseudomonadati</taxon>
        <taxon>Bacteroidota</taxon>
        <taxon>Bacteroidia</taxon>
        <taxon>Bacteroidales</taxon>
        <taxon>Bacteroidaceae</taxon>
        <taxon>Bacteroides</taxon>
    </lineage>
</organism>
<dbReference type="Proteomes" id="UP001156218">
    <property type="component" value="Chromosome"/>
</dbReference>
<evidence type="ECO:0000313" key="1">
    <source>
        <dbReference type="EMBL" id="UYU68771.1"/>
    </source>
</evidence>
<dbReference type="InterPro" id="IPR024508">
    <property type="entry name" value="DUF3226"/>
</dbReference>
<dbReference type="EMBL" id="CP083680">
    <property type="protein sequence ID" value="UYU68771.1"/>
    <property type="molecule type" value="Genomic_DNA"/>
</dbReference>
<reference evidence="1 2" key="1">
    <citation type="submission" date="2021-06" db="EMBL/GenBank/DDBJ databases">
        <title>Interrogation of the integrated mobile genetic elements in gut-associated Bacteroides with a consensus prediction approach.</title>
        <authorList>
            <person name="Campbell D.E."/>
            <person name="Leigh J.R."/>
            <person name="Kim T."/>
            <person name="England W."/>
            <person name="Whitaker R.J."/>
            <person name="Degnan P.H."/>
        </authorList>
    </citation>
    <scope>NUCLEOTIDE SEQUENCE [LARGE SCALE GENOMIC DNA]</scope>
    <source>
        <strain evidence="1 2">WAL8669</strain>
    </source>
</reference>
<proteinExistence type="predicted"/>
<gene>
    <name evidence="1" type="ORF">KQP68_11075</name>
</gene>
<dbReference type="Pfam" id="PF11536">
    <property type="entry name" value="DUF3226"/>
    <property type="match status" value="1"/>
</dbReference>
<accession>A0A412GE34</accession>
<evidence type="ECO:0008006" key="3">
    <source>
        <dbReference type="Google" id="ProtNLM"/>
    </source>
</evidence>
<dbReference type="RefSeq" id="WP_048694775.1">
    <property type="nucleotide sequence ID" value="NZ_CP083680.1"/>
</dbReference>
<sequence length="217" mass="24626">MADKRREDDYTFKLLVEGPDDLFVIARLRELNHLADNIFIKPCGSVEKAIELFRILIDKQAAANRILGIVVDADTNIAGRWQRISQILTESGKYHVPDILPEAGMVLLPCDKEDPKIGVWMMPDNQLNGMLEDFLAMLAVNDQELLDEVDTTLTTLENKELNKYKSVHKAKARIHTFLAWQEEPGVSMGNAIAKSYLRADSEQAVLFVDWLRRLFGS</sequence>
<protein>
    <recommendedName>
        <fullName evidence="3">DUF4435 domain-containing protein</fullName>
    </recommendedName>
</protein>
<evidence type="ECO:0000313" key="2">
    <source>
        <dbReference type="Proteomes" id="UP001156218"/>
    </source>
</evidence>
<name>A0A412GE34_BACT4</name>
<dbReference type="AlphaFoldDB" id="A0A412GE34"/>